<proteinExistence type="predicted"/>
<evidence type="ECO:0000259" key="1">
    <source>
        <dbReference type="Pfam" id="PF08862"/>
    </source>
</evidence>
<dbReference type="KEGG" id="lrug:AB8B22_08620"/>
<dbReference type="RefSeq" id="WP_369710809.1">
    <property type="nucleotide sequence ID" value="NZ_CP165644.1"/>
</dbReference>
<evidence type="ECO:0000313" key="2">
    <source>
        <dbReference type="EMBL" id="XDU66467.1"/>
    </source>
</evidence>
<reference evidence="2" key="1">
    <citation type="submission" date="2024-07" db="EMBL/GenBank/DDBJ databases">
        <authorList>
            <person name="Li X.-J."/>
            <person name="Wang X."/>
        </authorList>
    </citation>
    <scope>NUCLEOTIDE SEQUENCE</scope>
    <source>
        <strain evidence="2">HSP-334</strain>
    </source>
</reference>
<dbReference type="Pfam" id="PF08862">
    <property type="entry name" value="DUF1829"/>
    <property type="match status" value="1"/>
</dbReference>
<accession>A0AB39VGP5</accession>
<name>A0AB39VGP5_9FUSO</name>
<gene>
    <name evidence="2" type="ORF">AB8B22_08620</name>
</gene>
<dbReference type="InterPro" id="IPR014961">
    <property type="entry name" value="DUF1829"/>
</dbReference>
<feature type="domain" description="DUF1829" evidence="1">
    <location>
        <begin position="3"/>
        <end position="86"/>
    </location>
</feature>
<dbReference type="AlphaFoldDB" id="A0AB39VGP5"/>
<organism evidence="2">
    <name type="scientific">Leptotrichia rugosa</name>
    <dbReference type="NCBI Taxonomy" id="3239302"/>
    <lineage>
        <taxon>Bacteria</taxon>
        <taxon>Fusobacteriati</taxon>
        <taxon>Fusobacteriota</taxon>
        <taxon>Fusobacteriia</taxon>
        <taxon>Fusobacteriales</taxon>
        <taxon>Leptotrichiaceae</taxon>
        <taxon>Leptotrichia</taxon>
    </lineage>
</organism>
<dbReference type="EMBL" id="CP165644">
    <property type="protein sequence ID" value="XDU66467.1"/>
    <property type="molecule type" value="Genomic_DNA"/>
</dbReference>
<sequence length="95" mass="11412">MVGKNNLEYNIDYIINRTKNKKEKLIRVINSNNKDKIISAIFAFEDLEERNSENIIIFNNTERKLSNELEEVLKKKKIEVLNWTQKEKWIKEMIA</sequence>
<protein>
    <submittedName>
        <fullName evidence="2">DUF1829 domain-containing protein</fullName>
    </submittedName>
</protein>